<reference evidence="10" key="1">
    <citation type="submission" date="2020-10" db="EMBL/GenBank/DDBJ databases">
        <title>High-Quality Genome Resource of Clonostachys rosea strain S41 by Oxford Nanopore Long-Read Sequencing.</title>
        <authorList>
            <person name="Wang H."/>
        </authorList>
    </citation>
    <scope>NUCLEOTIDE SEQUENCE</scope>
    <source>
        <strain evidence="10">S41</strain>
    </source>
</reference>
<feature type="signal peptide" evidence="8">
    <location>
        <begin position="1"/>
        <end position="26"/>
    </location>
</feature>
<evidence type="ECO:0000256" key="2">
    <source>
        <dbReference type="ARBA" id="ARBA00010541"/>
    </source>
</evidence>
<dbReference type="GO" id="GO:0006508">
    <property type="term" value="P:proteolysis"/>
    <property type="evidence" value="ECO:0007669"/>
    <property type="project" value="InterPro"/>
</dbReference>
<feature type="region of interest" description="Disordered" evidence="7">
    <location>
        <begin position="57"/>
        <end position="86"/>
    </location>
</feature>
<dbReference type="Proteomes" id="UP000616885">
    <property type="component" value="Unassembled WGS sequence"/>
</dbReference>
<dbReference type="Pfam" id="PF12812">
    <property type="entry name" value="PDZ_1"/>
    <property type="match status" value="2"/>
</dbReference>
<protein>
    <recommendedName>
        <fullName evidence="3">Pro-apoptotic serine protease NMA111</fullName>
    </recommendedName>
    <alternativeName>
        <fullName evidence="4">Pro-apoptotic serine protease nma111</fullName>
    </alternativeName>
</protein>
<evidence type="ECO:0000259" key="9">
    <source>
        <dbReference type="PROSITE" id="PS50106"/>
    </source>
</evidence>
<dbReference type="InterPro" id="IPR001478">
    <property type="entry name" value="PDZ"/>
</dbReference>
<gene>
    <name evidence="10" type="ORF">IM811_001570</name>
</gene>
<dbReference type="InterPro" id="IPR009003">
    <property type="entry name" value="Peptidase_S1_PA"/>
</dbReference>
<evidence type="ECO:0000313" key="11">
    <source>
        <dbReference type="Proteomes" id="UP000616885"/>
    </source>
</evidence>
<evidence type="ECO:0000256" key="1">
    <source>
        <dbReference type="ARBA" id="ARBA00002558"/>
    </source>
</evidence>
<evidence type="ECO:0000256" key="4">
    <source>
        <dbReference type="ARBA" id="ARBA00021524"/>
    </source>
</evidence>
<dbReference type="InterPro" id="IPR025926">
    <property type="entry name" value="PDZ-like_dom"/>
</dbReference>
<dbReference type="SUPFAM" id="SSF50156">
    <property type="entry name" value="PDZ domain-like"/>
    <property type="match status" value="1"/>
</dbReference>
<comment type="similarity">
    <text evidence="2">Belongs to the peptidase S1C family.</text>
</comment>
<organism evidence="10 11">
    <name type="scientific">Bionectria ochroleuca</name>
    <name type="common">Gliocladium roseum</name>
    <dbReference type="NCBI Taxonomy" id="29856"/>
    <lineage>
        <taxon>Eukaryota</taxon>
        <taxon>Fungi</taxon>
        <taxon>Dikarya</taxon>
        <taxon>Ascomycota</taxon>
        <taxon>Pezizomycotina</taxon>
        <taxon>Sordariomycetes</taxon>
        <taxon>Hypocreomycetidae</taxon>
        <taxon>Hypocreales</taxon>
        <taxon>Bionectriaceae</taxon>
        <taxon>Clonostachys</taxon>
    </lineage>
</organism>
<evidence type="ECO:0000256" key="7">
    <source>
        <dbReference type="SAM" id="MobiDB-lite"/>
    </source>
</evidence>
<keyword evidence="8" id="KW-0732">Signal</keyword>
<dbReference type="PROSITE" id="PS50106">
    <property type="entry name" value="PDZ"/>
    <property type="match status" value="1"/>
</dbReference>
<feature type="domain" description="PDZ" evidence="9">
    <location>
        <begin position="336"/>
        <end position="417"/>
    </location>
</feature>
<evidence type="ECO:0000256" key="3">
    <source>
        <dbReference type="ARBA" id="ARBA00020338"/>
    </source>
</evidence>
<dbReference type="SUPFAM" id="SSF50494">
    <property type="entry name" value="Trypsin-like serine proteases"/>
    <property type="match status" value="2"/>
</dbReference>
<keyword evidence="5" id="KW-0053">Apoptosis</keyword>
<evidence type="ECO:0000256" key="6">
    <source>
        <dbReference type="ARBA" id="ARBA00022737"/>
    </source>
</evidence>
<evidence type="ECO:0000313" key="10">
    <source>
        <dbReference type="EMBL" id="KAF9759876.1"/>
    </source>
</evidence>
<dbReference type="EMBL" id="JADCTT010000001">
    <property type="protein sequence ID" value="KAF9759876.1"/>
    <property type="molecule type" value="Genomic_DNA"/>
</dbReference>
<dbReference type="Gene3D" id="2.40.10.120">
    <property type="match status" value="1"/>
</dbReference>
<dbReference type="Gene3D" id="2.30.42.10">
    <property type="match status" value="1"/>
</dbReference>
<dbReference type="PANTHER" id="PTHR46366">
    <property type="entry name" value="PRO-APOPTOTIC SERINE PROTEASE NMA111"/>
    <property type="match status" value="1"/>
</dbReference>
<dbReference type="InterPro" id="IPR001940">
    <property type="entry name" value="Peptidase_S1C"/>
</dbReference>
<dbReference type="PANTHER" id="PTHR46366:SF8">
    <property type="entry name" value="PRO-APOPTOTIC SERINE PROTEASE NMA111"/>
    <property type="match status" value="1"/>
</dbReference>
<dbReference type="Pfam" id="PF13365">
    <property type="entry name" value="Trypsin_2"/>
    <property type="match status" value="1"/>
</dbReference>
<comment type="caution">
    <text evidence="10">The sequence shown here is derived from an EMBL/GenBank/DDBJ whole genome shotgun (WGS) entry which is preliminary data.</text>
</comment>
<accession>A0A8H7TVX5</accession>
<dbReference type="InterPro" id="IPR036034">
    <property type="entry name" value="PDZ_sf"/>
</dbReference>
<feature type="region of interest" description="Disordered" evidence="7">
    <location>
        <begin position="91"/>
        <end position="110"/>
    </location>
</feature>
<evidence type="ECO:0000256" key="5">
    <source>
        <dbReference type="ARBA" id="ARBA00022703"/>
    </source>
</evidence>
<dbReference type="CDD" id="cd06786">
    <property type="entry name" value="cpPDZ1_ScNma111-like"/>
    <property type="match status" value="1"/>
</dbReference>
<comment type="function">
    <text evidence="1">Nuclear serine protease which mediates apoptosis.</text>
</comment>
<evidence type="ECO:0000256" key="8">
    <source>
        <dbReference type="SAM" id="SignalP"/>
    </source>
</evidence>
<proteinExistence type="inferred from homology"/>
<dbReference type="PRINTS" id="PR00834">
    <property type="entry name" value="PROTEASES2C"/>
</dbReference>
<feature type="chain" id="PRO_5034121872" description="Pro-apoptotic serine protease NMA111" evidence="8">
    <location>
        <begin position="27"/>
        <end position="1038"/>
    </location>
</feature>
<keyword evidence="6" id="KW-0677">Repeat</keyword>
<name>A0A8H7TVX5_BIOOC</name>
<dbReference type="AlphaFoldDB" id="A0A8H7TVX5"/>
<dbReference type="CDD" id="cd06719">
    <property type="entry name" value="PDZ2-4_Nma111p-like"/>
    <property type="match status" value="1"/>
</dbReference>
<dbReference type="GO" id="GO:0004252">
    <property type="term" value="F:serine-type endopeptidase activity"/>
    <property type="evidence" value="ECO:0007669"/>
    <property type="project" value="InterPro"/>
</dbReference>
<sequence>MPAIDARKADIALLTLGLSTILPVKADCPGPLFLSSLYTYSPLLITKVLIQHHVAPRCRGDSPETAPASPPAEQEERRPLVPPGARRIVFGRTSSESSSSESDSDLPFDPGYGRDADWQKTISKVADSVVSIHYTRPLSFDTDSTHTSQATGFIVDAERGYVLTNRHVVGSGPFWGHIIFNNKEEADVRPLYRDPIHDFGILRFDPKTVKYMKLAALDLHPERARVGVEIKVIGNDGGETLGILSGFISRLDRNAPNYQGFYRDFNTAYYQANAAASGGSSGSPVVNINGQVIALQAGSRSDGASTDYFLPLHEPLRALGELQGGRTPKRGDIQTCFRLQTFDECRRLGLTADWESHVREQFPKQTSMLFVRDALPEGPADEKLKEGDILLKINGTLVVDFLVLDNTLNDNVGKAVKFHVLRAGKEVQEEIVVDDLERTTPTRFLSVAGGCFHDLSYLMAHRYVVRCKGVYVSETGLIDIGGRNGWLIERMANKLTPDLDTFVSVMKEIPDRTRVPIAFRDLGEMNRLRTKVITVNRHWAAKMKMVTRNDTTGTWDFETIAEALPPVSPVPCRASFPMPEYVPNELIANMARTWVQVTSILPFYVDAVVGHRNTGMGLVIDAAQGLILISRALVPHIMCDLEIVIAQSIMVEGKVLFLHPSHNYCVVQYDAKLVDAPVLSAVFSNEKITQGHPTYFVGHNESQKMLYSSTTVTRRHLSSLHPTKSPRYRPINVDFIGVESRIGKTCTSGVLLSDKGEVQAMWLTWDMDTGCYPFGIGADIMTPVIDLIRGGHIPSLRIIPAEFEIITMYNARIYGVPSEWIERVEALNGPHQLFGAKRVIGDGDPSIDEADILLTMNGELITQANQLDMAHWHNEIDVEVVRNGNYMSFRVNTLAAEDLETSHFVSFCGMMVQKPQLAVRQVLRQIPSEVFVSTKYYGSPSCFYGMETANFITHINEEEITSLEKILEVINAIPDNTYFQIRAVSWHDIPFVITMKKNELYYPTWEWLRDPAAPGGWMRKTYEKGKVSIGEGHGGIVV</sequence>
<dbReference type="GO" id="GO:0006915">
    <property type="term" value="P:apoptotic process"/>
    <property type="evidence" value="ECO:0007669"/>
    <property type="project" value="UniProtKB-KW"/>
</dbReference>